<dbReference type="AlphaFoldDB" id="A0A2L2T770"/>
<evidence type="ECO:0000313" key="2">
    <source>
        <dbReference type="Proteomes" id="UP000245910"/>
    </source>
</evidence>
<organism evidence="1 2">
    <name type="scientific">Fusarium venenatum</name>
    <dbReference type="NCBI Taxonomy" id="56646"/>
    <lineage>
        <taxon>Eukaryota</taxon>
        <taxon>Fungi</taxon>
        <taxon>Dikarya</taxon>
        <taxon>Ascomycota</taxon>
        <taxon>Pezizomycotina</taxon>
        <taxon>Sordariomycetes</taxon>
        <taxon>Hypocreomycetidae</taxon>
        <taxon>Hypocreales</taxon>
        <taxon>Nectriaceae</taxon>
        <taxon>Fusarium</taxon>
    </lineage>
</organism>
<dbReference type="STRING" id="56646.A0A2L2T770"/>
<protein>
    <submittedName>
        <fullName evidence="1">Uncharacterized protein</fullName>
    </submittedName>
</protein>
<dbReference type="EMBL" id="LN649232">
    <property type="protein sequence ID" value="CEI39848.1"/>
    <property type="molecule type" value="Genomic_DNA"/>
</dbReference>
<sequence>MTLLHHFGRILPNYEARFPPRPMEQAHRDGIRYWSPHLLFNEADVLFGTKKTETMAEAPMGGSYHIHLKKGDAIPFTYLKAIGGGYAGNDLRLTTPTGKSIPGMQGSTVEACNAGKFT</sequence>
<accession>A0A2L2T770</accession>
<reference evidence="2" key="1">
    <citation type="submission" date="2014-10" db="EMBL/GenBank/DDBJ databases">
        <authorList>
            <person name="King R."/>
        </authorList>
    </citation>
    <scope>NUCLEOTIDE SEQUENCE [LARGE SCALE GENOMIC DNA]</scope>
    <source>
        <strain evidence="2">A3/5</strain>
    </source>
</reference>
<dbReference type="OrthoDB" id="4388755at2759"/>
<proteinExistence type="predicted"/>
<keyword evidence="2" id="KW-1185">Reference proteome</keyword>
<evidence type="ECO:0000313" key="1">
    <source>
        <dbReference type="EMBL" id="CEI39848.1"/>
    </source>
</evidence>
<name>A0A2L2T770_9HYPO</name>
<dbReference type="Proteomes" id="UP000245910">
    <property type="component" value="Chromosome IIII"/>
</dbReference>